<evidence type="ECO:0000313" key="2">
    <source>
        <dbReference type="EMBL" id="MBE9665766.1"/>
    </source>
</evidence>
<sequence length="186" mass="21020">MKKLILFLHVSLDGFTARPDGQMDWVKINDDLFDLAQQRTEVSDTALYGRGTFELMDAYWPTAGDSPNASKHDLEHSAWYNKVKKIVVSTSLPNREDITVLRENVARQLREIKQGEGKNIVMFGSPTLAAYLIAEGLVDDYWLFQNPVVLGRGIPFWPQTEQSSELKLISSTAFANGVVCQHYQKV</sequence>
<dbReference type="InterPro" id="IPR002734">
    <property type="entry name" value="RibDG_C"/>
</dbReference>
<organism evidence="2 3">
    <name type="scientific">Mucilaginibacter boryungensis</name>
    <dbReference type="NCBI Taxonomy" id="768480"/>
    <lineage>
        <taxon>Bacteria</taxon>
        <taxon>Pseudomonadati</taxon>
        <taxon>Bacteroidota</taxon>
        <taxon>Sphingobacteriia</taxon>
        <taxon>Sphingobacteriales</taxon>
        <taxon>Sphingobacteriaceae</taxon>
        <taxon>Mucilaginibacter</taxon>
    </lineage>
</organism>
<evidence type="ECO:0000313" key="3">
    <source>
        <dbReference type="Proteomes" id="UP000632774"/>
    </source>
</evidence>
<dbReference type="Gene3D" id="3.40.430.10">
    <property type="entry name" value="Dihydrofolate Reductase, subunit A"/>
    <property type="match status" value="1"/>
</dbReference>
<dbReference type="Proteomes" id="UP000632774">
    <property type="component" value="Unassembled WGS sequence"/>
</dbReference>
<dbReference type="SUPFAM" id="SSF53597">
    <property type="entry name" value="Dihydrofolate reductase-like"/>
    <property type="match status" value="1"/>
</dbReference>
<name>A0ABR9XEF8_9SPHI</name>
<keyword evidence="3" id="KW-1185">Reference proteome</keyword>
<dbReference type="PANTHER" id="PTHR38011">
    <property type="entry name" value="DIHYDROFOLATE REDUCTASE FAMILY PROTEIN (AFU_ORTHOLOGUE AFUA_8G06820)"/>
    <property type="match status" value="1"/>
</dbReference>
<gene>
    <name evidence="2" type="ORF">IRJ18_05290</name>
</gene>
<feature type="domain" description="Bacterial bifunctional deaminase-reductase C-terminal" evidence="1">
    <location>
        <begin position="3"/>
        <end position="179"/>
    </location>
</feature>
<reference evidence="2 3" key="1">
    <citation type="submission" date="2020-10" db="EMBL/GenBank/DDBJ databases">
        <title>Mucilaginibacter mali sp. nov., isolated from rhizosphere soil of apple orchard.</title>
        <authorList>
            <person name="Lee J.-S."/>
            <person name="Kim H.S."/>
            <person name="Kim J.-S."/>
        </authorList>
    </citation>
    <scope>NUCLEOTIDE SEQUENCE [LARGE SCALE GENOMIC DNA]</scope>
    <source>
        <strain evidence="2 3">KCTC 23157</strain>
    </source>
</reference>
<dbReference type="EMBL" id="JADFFM010000001">
    <property type="protein sequence ID" value="MBE9665766.1"/>
    <property type="molecule type" value="Genomic_DNA"/>
</dbReference>
<dbReference type="Pfam" id="PF01872">
    <property type="entry name" value="RibD_C"/>
    <property type="match status" value="1"/>
</dbReference>
<protein>
    <submittedName>
        <fullName evidence="2">Dihydrofolate reductase family protein</fullName>
    </submittedName>
</protein>
<dbReference type="InterPro" id="IPR024072">
    <property type="entry name" value="DHFR-like_dom_sf"/>
</dbReference>
<dbReference type="RefSeq" id="WP_194105154.1">
    <property type="nucleotide sequence ID" value="NZ_JADFFM010000001.1"/>
</dbReference>
<comment type="caution">
    <text evidence="2">The sequence shown here is derived from an EMBL/GenBank/DDBJ whole genome shotgun (WGS) entry which is preliminary data.</text>
</comment>
<accession>A0ABR9XEF8</accession>
<dbReference type="InterPro" id="IPR050765">
    <property type="entry name" value="Riboflavin_Biosynth_HTPR"/>
</dbReference>
<evidence type="ECO:0000259" key="1">
    <source>
        <dbReference type="Pfam" id="PF01872"/>
    </source>
</evidence>
<proteinExistence type="predicted"/>
<dbReference type="PANTHER" id="PTHR38011:SF11">
    <property type="entry name" value="2,5-DIAMINO-6-RIBOSYLAMINO-4(3H)-PYRIMIDINONE 5'-PHOSPHATE REDUCTASE"/>
    <property type="match status" value="1"/>
</dbReference>